<gene>
    <name evidence="1" type="ORF">AAL_06641</name>
</gene>
<dbReference type="OrthoDB" id="5598852at2759"/>
<dbReference type="EMBL" id="AZGY01000018">
    <property type="protein sequence ID" value="KZZ91405.1"/>
    <property type="molecule type" value="Genomic_DNA"/>
</dbReference>
<keyword evidence="2" id="KW-1185">Reference proteome</keyword>
<accession>A0A167YIW0</accession>
<name>A0A167YIW0_9HYPO</name>
<sequence>MATTYSEYSVDPAIEAFFRKTSATRAACDARARELAGENVVPVDAQGICSYSVYAGSKPEYVVQFRLESPALKTEIASQRTIRTTYTEGVL</sequence>
<dbReference type="AlphaFoldDB" id="A0A167YIW0"/>
<protein>
    <submittedName>
        <fullName evidence="1">Uncharacterized protein</fullName>
    </submittedName>
</protein>
<evidence type="ECO:0000313" key="1">
    <source>
        <dbReference type="EMBL" id="KZZ91405.1"/>
    </source>
</evidence>
<reference evidence="1 2" key="1">
    <citation type="journal article" date="2016" name="Genome Biol. Evol.">
        <title>Divergent and convergent evolution of fungal pathogenicity.</title>
        <authorList>
            <person name="Shang Y."/>
            <person name="Xiao G."/>
            <person name="Zheng P."/>
            <person name="Cen K."/>
            <person name="Zhan S."/>
            <person name="Wang C."/>
        </authorList>
    </citation>
    <scope>NUCLEOTIDE SEQUENCE [LARGE SCALE GENOMIC DNA]</scope>
    <source>
        <strain evidence="1 2">RCEF 2490</strain>
    </source>
</reference>
<comment type="caution">
    <text evidence="1">The sequence shown here is derived from an EMBL/GenBank/DDBJ whole genome shotgun (WGS) entry which is preliminary data.</text>
</comment>
<proteinExistence type="predicted"/>
<dbReference type="Proteomes" id="UP000078544">
    <property type="component" value="Unassembled WGS sequence"/>
</dbReference>
<evidence type="ECO:0000313" key="2">
    <source>
        <dbReference type="Proteomes" id="UP000078544"/>
    </source>
</evidence>
<organism evidence="1 2">
    <name type="scientific">Moelleriella libera RCEF 2490</name>
    <dbReference type="NCBI Taxonomy" id="1081109"/>
    <lineage>
        <taxon>Eukaryota</taxon>
        <taxon>Fungi</taxon>
        <taxon>Dikarya</taxon>
        <taxon>Ascomycota</taxon>
        <taxon>Pezizomycotina</taxon>
        <taxon>Sordariomycetes</taxon>
        <taxon>Hypocreomycetidae</taxon>
        <taxon>Hypocreales</taxon>
        <taxon>Clavicipitaceae</taxon>
        <taxon>Moelleriella</taxon>
    </lineage>
</organism>
<dbReference type="STRING" id="1081109.A0A167YIW0"/>